<feature type="domain" description="Methyltransferase" evidence="2">
    <location>
        <begin position="54"/>
        <end position="152"/>
    </location>
</feature>
<gene>
    <name evidence="3" type="ORF">MPRG_01320</name>
</gene>
<accession>A0ABQ1BXG9</accession>
<dbReference type="InterPro" id="IPR041698">
    <property type="entry name" value="Methyltransf_25"/>
</dbReference>
<dbReference type="CDD" id="cd02440">
    <property type="entry name" value="AdoMet_MTases"/>
    <property type="match status" value="1"/>
</dbReference>
<protein>
    <recommendedName>
        <fullName evidence="2">Methyltransferase domain-containing protein</fullName>
    </recommendedName>
</protein>
<comment type="caution">
    <text evidence="3">The sequence shown here is derived from an EMBL/GenBank/DDBJ whole genome shotgun (WGS) entry which is preliminary data.</text>
</comment>
<reference evidence="3 4" key="1">
    <citation type="journal article" date="2019" name="Emerg. Microbes Infect.">
        <title>Comprehensive subspecies identification of 175 nontuberculous mycobacteria species based on 7547 genomic profiles.</title>
        <authorList>
            <person name="Matsumoto Y."/>
            <person name="Kinjo T."/>
            <person name="Motooka D."/>
            <person name="Nabeya D."/>
            <person name="Jung N."/>
            <person name="Uechi K."/>
            <person name="Horii T."/>
            <person name="Iida T."/>
            <person name="Fujita J."/>
            <person name="Nakamura S."/>
        </authorList>
    </citation>
    <scope>NUCLEOTIDE SEQUENCE [LARGE SCALE GENOMIC DNA]</scope>
    <source>
        <strain evidence="3 4">JCM 18565</strain>
    </source>
</reference>
<organism evidence="3 4">
    <name type="scientific">Mycobacterium paragordonae</name>
    <dbReference type="NCBI Taxonomy" id="1389713"/>
    <lineage>
        <taxon>Bacteria</taxon>
        <taxon>Bacillati</taxon>
        <taxon>Actinomycetota</taxon>
        <taxon>Actinomycetes</taxon>
        <taxon>Mycobacteriales</taxon>
        <taxon>Mycobacteriaceae</taxon>
        <taxon>Mycobacterium</taxon>
    </lineage>
</organism>
<name>A0ABQ1BXG9_9MYCO</name>
<dbReference type="Gene3D" id="3.40.50.150">
    <property type="entry name" value="Vaccinia Virus protein VP39"/>
    <property type="match status" value="1"/>
</dbReference>
<evidence type="ECO:0000313" key="4">
    <source>
        <dbReference type="Proteomes" id="UP000465240"/>
    </source>
</evidence>
<dbReference type="Pfam" id="PF13649">
    <property type="entry name" value="Methyltransf_25"/>
    <property type="match status" value="1"/>
</dbReference>
<evidence type="ECO:0000256" key="1">
    <source>
        <dbReference type="ARBA" id="ARBA00022679"/>
    </source>
</evidence>
<evidence type="ECO:0000313" key="3">
    <source>
        <dbReference type="EMBL" id="GFG76856.1"/>
    </source>
</evidence>
<dbReference type="EMBL" id="BLKX01000001">
    <property type="protein sequence ID" value="GFG76856.1"/>
    <property type="molecule type" value="Genomic_DNA"/>
</dbReference>
<proteinExistence type="predicted"/>
<dbReference type="SUPFAM" id="SSF53335">
    <property type="entry name" value="S-adenosyl-L-methionine-dependent methyltransferases"/>
    <property type="match status" value="1"/>
</dbReference>
<evidence type="ECO:0000259" key="2">
    <source>
        <dbReference type="Pfam" id="PF13649"/>
    </source>
</evidence>
<keyword evidence="1" id="KW-0808">Transferase</keyword>
<dbReference type="PANTHER" id="PTHR43861">
    <property type="entry name" value="TRANS-ACONITATE 2-METHYLTRANSFERASE-RELATED"/>
    <property type="match status" value="1"/>
</dbReference>
<sequence>MVRLSVMSAQSFTPAAGNPRYTKYYDTVIALLTREERWRSAVIAQLALEAADTVIDIGCGTASLAIKMKQQQPEARVIGVDPDPQVLAIARDKVRRAGVEVEFVQAMGDRAVELIGAGIADKVVSSLVLHQCPVPMKKAIIGDMFTLLHPGGELVIADFGVQRDALMRLGFRIVQFADGKEDTQPNADGILPGLITRAGFADVAEVSAIRTVSGSISLYRATRPVPADEMNR</sequence>
<keyword evidence="4" id="KW-1185">Reference proteome</keyword>
<dbReference type="Proteomes" id="UP000465240">
    <property type="component" value="Unassembled WGS sequence"/>
</dbReference>
<dbReference type="InterPro" id="IPR029063">
    <property type="entry name" value="SAM-dependent_MTases_sf"/>
</dbReference>